<dbReference type="InterPro" id="IPR036388">
    <property type="entry name" value="WH-like_DNA-bd_sf"/>
</dbReference>
<dbReference type="Gene3D" id="1.10.10.10">
    <property type="entry name" value="Winged helix-like DNA-binding domain superfamily/Winged helix DNA-binding domain"/>
    <property type="match status" value="1"/>
</dbReference>
<dbReference type="PRINTS" id="PR00778">
    <property type="entry name" value="HTHARSR"/>
</dbReference>
<dbReference type="GeneID" id="93295319"/>
<organism evidence="5 8">
    <name type="scientific">Pseudolactococcus raffinolactis</name>
    <dbReference type="NCBI Taxonomy" id="1366"/>
    <lineage>
        <taxon>Bacteria</taxon>
        <taxon>Bacillati</taxon>
        <taxon>Bacillota</taxon>
        <taxon>Bacilli</taxon>
        <taxon>Lactobacillales</taxon>
        <taxon>Streptococcaceae</taxon>
        <taxon>Pseudolactococcus</taxon>
    </lineage>
</organism>
<dbReference type="NCBIfam" id="NF033788">
    <property type="entry name" value="HTH_metalloreg"/>
    <property type="match status" value="1"/>
</dbReference>
<evidence type="ECO:0000256" key="1">
    <source>
        <dbReference type="ARBA" id="ARBA00023015"/>
    </source>
</evidence>
<reference evidence="7 8" key="1">
    <citation type="submission" date="2019-12" db="EMBL/GenBank/DDBJ databases">
        <title>Whole genome sequences of Lactococcus raffinolactis strains isolated from sewage.</title>
        <authorList>
            <person name="Ybazeta G."/>
            <person name="Ross M."/>
            <person name="Brabant-Kirwan D."/>
            <person name="Saleh M."/>
            <person name="Dillon J.A."/>
            <person name="Splinter K."/>
            <person name="Nokhbeh R."/>
        </authorList>
    </citation>
    <scope>NUCLEOTIDE SEQUENCE [LARGE SCALE GENOMIC DNA]</scope>
    <source>
        <strain evidence="6 7">Lr_19_14</strain>
        <strain evidence="5 8">Lr_19_5</strain>
    </source>
</reference>
<dbReference type="CDD" id="cd00090">
    <property type="entry name" value="HTH_ARSR"/>
    <property type="match status" value="1"/>
</dbReference>
<dbReference type="GO" id="GO:0003677">
    <property type="term" value="F:DNA binding"/>
    <property type="evidence" value="ECO:0007669"/>
    <property type="project" value="UniProtKB-KW"/>
</dbReference>
<evidence type="ECO:0000313" key="7">
    <source>
        <dbReference type="Proteomes" id="UP000501558"/>
    </source>
</evidence>
<keyword evidence="2" id="KW-0238">DNA-binding</keyword>
<dbReference type="SMART" id="SM00418">
    <property type="entry name" value="HTH_ARSR"/>
    <property type="match status" value="1"/>
</dbReference>
<name>A0A2A5SDC2_9LACT</name>
<dbReference type="Proteomes" id="UP000501558">
    <property type="component" value="Chromosome"/>
</dbReference>
<dbReference type="RefSeq" id="WP_061774418.1">
    <property type="nucleotide sequence ID" value="NZ_BAAAXH010000007.1"/>
</dbReference>
<dbReference type="PROSITE" id="PS50987">
    <property type="entry name" value="HTH_ARSR_2"/>
    <property type="match status" value="1"/>
</dbReference>
<evidence type="ECO:0000313" key="5">
    <source>
        <dbReference type="EMBL" id="QIW54972.1"/>
    </source>
</evidence>
<dbReference type="InterPro" id="IPR051081">
    <property type="entry name" value="HTH_MetalResp_TranReg"/>
</dbReference>
<evidence type="ECO:0000256" key="3">
    <source>
        <dbReference type="ARBA" id="ARBA00023163"/>
    </source>
</evidence>
<keyword evidence="7" id="KW-1185">Reference proteome</keyword>
<gene>
    <name evidence="6" type="ORF">GU334_06940</name>
    <name evidence="5" type="ORF">GU336_07765</name>
</gene>
<dbReference type="Proteomes" id="UP000501945">
    <property type="component" value="Chromosome"/>
</dbReference>
<accession>A0A2A5SDC2</accession>
<evidence type="ECO:0000313" key="6">
    <source>
        <dbReference type="EMBL" id="QIW58655.1"/>
    </source>
</evidence>
<dbReference type="EMBL" id="CP047616">
    <property type="protein sequence ID" value="QIW54972.1"/>
    <property type="molecule type" value="Genomic_DNA"/>
</dbReference>
<protein>
    <submittedName>
        <fullName evidence="5">Autorepressor SdpR family transcription factor</fullName>
    </submittedName>
</protein>
<evidence type="ECO:0000259" key="4">
    <source>
        <dbReference type="PROSITE" id="PS50987"/>
    </source>
</evidence>
<dbReference type="InterPro" id="IPR036390">
    <property type="entry name" value="WH_DNA-bd_sf"/>
</dbReference>
<dbReference type="SUPFAM" id="SSF46785">
    <property type="entry name" value="Winged helix' DNA-binding domain"/>
    <property type="match status" value="1"/>
</dbReference>
<dbReference type="GO" id="GO:0003700">
    <property type="term" value="F:DNA-binding transcription factor activity"/>
    <property type="evidence" value="ECO:0007669"/>
    <property type="project" value="InterPro"/>
</dbReference>
<evidence type="ECO:0000256" key="2">
    <source>
        <dbReference type="ARBA" id="ARBA00023125"/>
    </source>
</evidence>
<dbReference type="PANTHER" id="PTHR33154:SF33">
    <property type="entry name" value="TRANSCRIPTIONAL REPRESSOR SDPR"/>
    <property type="match status" value="1"/>
</dbReference>
<dbReference type="InterPro" id="IPR011991">
    <property type="entry name" value="ArsR-like_HTH"/>
</dbReference>
<evidence type="ECO:0000313" key="8">
    <source>
        <dbReference type="Proteomes" id="UP000501945"/>
    </source>
</evidence>
<dbReference type="Pfam" id="PF12840">
    <property type="entry name" value="HTH_20"/>
    <property type="match status" value="1"/>
</dbReference>
<dbReference type="NCBIfam" id="NF033789">
    <property type="entry name" value="repress_SdpR"/>
    <property type="match status" value="1"/>
</dbReference>
<dbReference type="AlphaFoldDB" id="A0A2A5SDC2"/>
<dbReference type="OrthoDB" id="9799175at2"/>
<proteinExistence type="predicted"/>
<dbReference type="InterPro" id="IPR001845">
    <property type="entry name" value="HTH_ArsR_DNA-bd_dom"/>
</dbReference>
<dbReference type="PANTHER" id="PTHR33154">
    <property type="entry name" value="TRANSCRIPTIONAL REGULATOR, ARSR FAMILY"/>
    <property type="match status" value="1"/>
</dbReference>
<dbReference type="EMBL" id="CP047628">
    <property type="protein sequence ID" value="QIW58655.1"/>
    <property type="molecule type" value="Genomic_DNA"/>
</dbReference>
<feature type="domain" description="HTH arsR-type" evidence="4">
    <location>
        <begin position="1"/>
        <end position="89"/>
    </location>
</feature>
<keyword evidence="3" id="KW-0804">Transcription</keyword>
<sequence length="93" mass="10556">MSLQVTLKAISNPVRRDILTLLKSGRLSAGEISEQFSLSSATISNHLKQLKVADLIRESKYKNFIYYELNLSVFEETMLWLKGFTGEGETDEI</sequence>
<keyword evidence="1" id="KW-0805">Transcription regulation</keyword>
<dbReference type="InterPro" id="IPR047796">
    <property type="entry name" value="SdpR-like_repress"/>
</dbReference>